<evidence type="ECO:0000313" key="2">
    <source>
        <dbReference type="EMBL" id="VEH06340.1"/>
    </source>
</evidence>
<keyword evidence="1" id="KW-1133">Transmembrane helix</keyword>
<protein>
    <submittedName>
        <fullName evidence="2">TrbC/VIRB2 family</fullName>
    </submittedName>
</protein>
<organism evidence="2 3">
    <name type="scientific">Corynebacterium kutscheri</name>
    <dbReference type="NCBI Taxonomy" id="35755"/>
    <lineage>
        <taxon>Bacteria</taxon>
        <taxon>Bacillati</taxon>
        <taxon>Actinomycetota</taxon>
        <taxon>Actinomycetes</taxon>
        <taxon>Mycobacteriales</taxon>
        <taxon>Corynebacteriaceae</taxon>
        <taxon>Corynebacterium</taxon>
    </lineage>
</organism>
<accession>A0AB38VSA1</accession>
<dbReference type="InterPro" id="IPR007039">
    <property type="entry name" value="TrbC/VirB2"/>
</dbReference>
<dbReference type="Pfam" id="PF04956">
    <property type="entry name" value="TrbC"/>
    <property type="match status" value="1"/>
</dbReference>
<reference evidence="2 3" key="1">
    <citation type="submission" date="2018-12" db="EMBL/GenBank/DDBJ databases">
        <authorList>
            <consortium name="Pathogen Informatics"/>
        </authorList>
    </citation>
    <scope>NUCLEOTIDE SEQUENCE [LARGE SCALE GENOMIC DNA]</scope>
    <source>
        <strain evidence="2 3">NCTC949</strain>
    </source>
</reference>
<evidence type="ECO:0000256" key="1">
    <source>
        <dbReference type="SAM" id="Phobius"/>
    </source>
</evidence>
<dbReference type="AlphaFoldDB" id="A0AB38VSA1"/>
<name>A0AB38VSA1_9CORY</name>
<keyword evidence="1" id="KW-0472">Membrane</keyword>
<evidence type="ECO:0000313" key="3">
    <source>
        <dbReference type="Proteomes" id="UP000271380"/>
    </source>
</evidence>
<feature type="transmembrane region" description="Helical" evidence="1">
    <location>
        <begin position="35"/>
        <end position="58"/>
    </location>
</feature>
<feature type="transmembrane region" description="Helical" evidence="1">
    <location>
        <begin position="70"/>
        <end position="91"/>
    </location>
</feature>
<sequence>MNLNPVFFLAQMPGQNIQPQAPSEFSQKFDNILNLAMYIGIAIAIIGVIVAGASMVISRQQGSSEEATSMALRIGIGSMIIGAAGTIVAAML</sequence>
<dbReference type="EMBL" id="LR134377">
    <property type="protein sequence ID" value="VEH06340.1"/>
    <property type="molecule type" value="Genomic_DNA"/>
</dbReference>
<keyword evidence="1" id="KW-0812">Transmembrane</keyword>
<dbReference type="RefSeq" id="WP_126316734.1">
    <property type="nucleotide sequence ID" value="NZ_LR134377.1"/>
</dbReference>
<gene>
    <name evidence="2" type="ORF">NCTC949_01073</name>
</gene>
<proteinExistence type="predicted"/>
<dbReference type="Proteomes" id="UP000271380">
    <property type="component" value="Chromosome"/>
</dbReference>